<dbReference type="Pfam" id="PF02879">
    <property type="entry name" value="PGM_PMM_II"/>
    <property type="match status" value="1"/>
</dbReference>
<comment type="caution">
    <text evidence="13">The sequence shown here is derived from an EMBL/GenBank/DDBJ whole genome shotgun (WGS) entry which is preliminary data.</text>
</comment>
<feature type="domain" description="Alpha-D-phosphohexomutase alpha/beta/alpha" evidence="11">
    <location>
        <begin position="210"/>
        <end position="305"/>
    </location>
</feature>
<dbReference type="PANTHER" id="PTHR22573:SF2">
    <property type="entry name" value="PHOSPHOGLUCOMUTASE"/>
    <property type="match status" value="1"/>
</dbReference>
<dbReference type="Gene3D" id="3.40.120.10">
    <property type="entry name" value="Alpha-D-Glucose-1,6-Bisphosphate, subunit A, domain 3"/>
    <property type="match status" value="3"/>
</dbReference>
<comment type="cofactor">
    <cofactor evidence="2">
        <name>Mg(2+)</name>
        <dbReference type="ChEBI" id="CHEBI:18420"/>
    </cofactor>
</comment>
<dbReference type="NCBIfam" id="NF005737">
    <property type="entry name" value="PRK07564.1-1"/>
    <property type="match status" value="1"/>
</dbReference>
<dbReference type="Pfam" id="PF24947">
    <property type="entry name" value="PGM1_C_vert_fung"/>
    <property type="match status" value="1"/>
</dbReference>
<evidence type="ECO:0000313" key="14">
    <source>
        <dbReference type="Proteomes" id="UP000825002"/>
    </source>
</evidence>
<dbReference type="SUPFAM" id="SSF53738">
    <property type="entry name" value="Phosphoglucomutase, first 3 domains"/>
    <property type="match status" value="3"/>
</dbReference>
<reference evidence="13 14" key="1">
    <citation type="submission" date="2020-10" db="EMBL/GenBank/DDBJ databases">
        <authorList>
            <person name="Klimov P.B."/>
            <person name="Dyachkov S.M."/>
            <person name="Chetverikov P.E."/>
        </authorList>
    </citation>
    <scope>NUCLEOTIDE SEQUENCE [LARGE SCALE GENOMIC DNA]</scope>
    <source>
        <strain evidence="13">BMOC 18-1129-001#AD2665</strain>
        <tissue evidence="13">Entire mites</tissue>
    </source>
</reference>
<dbReference type="InterPro" id="IPR005845">
    <property type="entry name" value="A-D-PHexomutase_a/b/a-II"/>
</dbReference>
<evidence type="ECO:0000256" key="4">
    <source>
        <dbReference type="ARBA" id="ARBA00012728"/>
    </source>
</evidence>
<evidence type="ECO:0000256" key="6">
    <source>
        <dbReference type="ARBA" id="ARBA00022723"/>
    </source>
</evidence>
<evidence type="ECO:0000256" key="7">
    <source>
        <dbReference type="ARBA" id="ARBA00022842"/>
    </source>
</evidence>
<comment type="catalytic activity">
    <reaction evidence="1">
        <text>alpha-D-glucose 1-phosphate = alpha-D-glucose 6-phosphate</text>
        <dbReference type="Rhea" id="RHEA:23536"/>
        <dbReference type="ChEBI" id="CHEBI:58225"/>
        <dbReference type="ChEBI" id="CHEBI:58601"/>
        <dbReference type="EC" id="5.4.2.2"/>
    </reaction>
</comment>
<dbReference type="InterPro" id="IPR016055">
    <property type="entry name" value="A-D-PHexomutase_a/b/a-I/II/III"/>
</dbReference>
<proteinExistence type="inferred from homology"/>
<keyword evidence="5" id="KW-0597">Phosphoprotein</keyword>
<dbReference type="InterPro" id="IPR005844">
    <property type="entry name" value="A-D-PHexomutase_a/b/a-I"/>
</dbReference>
<evidence type="ECO:0000259" key="12">
    <source>
        <dbReference type="Pfam" id="PF02880"/>
    </source>
</evidence>
<keyword evidence="14" id="KW-1185">Reference proteome</keyword>
<organism evidence="13 14">
    <name type="scientific">Fragariocoptes setiger</name>
    <dbReference type="NCBI Taxonomy" id="1670756"/>
    <lineage>
        <taxon>Eukaryota</taxon>
        <taxon>Metazoa</taxon>
        <taxon>Ecdysozoa</taxon>
        <taxon>Arthropoda</taxon>
        <taxon>Chelicerata</taxon>
        <taxon>Arachnida</taxon>
        <taxon>Acari</taxon>
        <taxon>Acariformes</taxon>
        <taxon>Trombidiformes</taxon>
        <taxon>Prostigmata</taxon>
        <taxon>Eupodina</taxon>
        <taxon>Eriophyoidea</taxon>
        <taxon>Phytoptidae</taxon>
        <taxon>Fragariocoptes</taxon>
    </lineage>
</organism>
<evidence type="ECO:0000313" key="13">
    <source>
        <dbReference type="EMBL" id="KAG9511149.1"/>
    </source>
</evidence>
<feature type="domain" description="Alpha-D-phosphohexomutase alpha/beta/alpha" evidence="12">
    <location>
        <begin position="316"/>
        <end position="426"/>
    </location>
</feature>
<evidence type="ECO:0000256" key="1">
    <source>
        <dbReference type="ARBA" id="ARBA00000443"/>
    </source>
</evidence>
<evidence type="ECO:0000259" key="11">
    <source>
        <dbReference type="Pfam" id="PF02879"/>
    </source>
</evidence>
<dbReference type="Pfam" id="PF02878">
    <property type="entry name" value="PGM_PMM_I"/>
    <property type="match status" value="1"/>
</dbReference>
<dbReference type="InterPro" id="IPR045244">
    <property type="entry name" value="PGM"/>
</dbReference>
<evidence type="ECO:0000256" key="9">
    <source>
        <dbReference type="RuleBase" id="RU004326"/>
    </source>
</evidence>
<evidence type="ECO:0000256" key="3">
    <source>
        <dbReference type="ARBA" id="ARBA00010231"/>
    </source>
</evidence>
<evidence type="ECO:0000256" key="8">
    <source>
        <dbReference type="ARBA" id="ARBA00023235"/>
    </source>
</evidence>
<dbReference type="PRINTS" id="PR00509">
    <property type="entry name" value="PGMPMM"/>
</dbReference>
<dbReference type="PANTHER" id="PTHR22573">
    <property type="entry name" value="PHOSPHOHEXOMUTASE FAMILY MEMBER"/>
    <property type="match status" value="1"/>
</dbReference>
<sequence length="566" mass="62526">MIHQPSVEIVRMSTSPYKDQKPGTSGLRKKVKVFQQDNYTENFIQSTLLAAGNPKTLVVGGDGRYFSKEAINITANICAANGVDKMFVALDGILSTPAASCLIRKFGLDGGILMTASHNPGGPSEDFGIKYNSNNGGPAPPSITDKISTIASTLDEYYTIKPAIKLDLSCLDIKEFKVHDGITMRWFSVVIINPLDYYTQLMKEIFDFDMIKSQLFGKSRVTPFRMSIDCMHGVMGPFARRILVDELGAPASSVVNDIPKEDFSGKHPDPNLTYAPDLVSKLRSDPHIEFGAAFDGDGDRCMVLGPSGFFVTPSDSLAVMANFIDQIPYYSSNLAGFSRSMPTAPAVDRVAAAKGLKVYETATGWKFFGNLLDQAFISLCGEESFGAGSSHLREKDGLWTVMMWLNIIAITECNVKQIVIKHWTQYGRDYFLRYDYENCDAEQGERLMDHLQQLIKDQSIVGKRCLCGDVEYEVESIDNFSYYDPIDGSVAKDQGVRIFFKTGERVVFRLSGTGSSGATIRGYFSSYRAEHVIGDPEKVLSPVIKMGLKISKLEEFTGRSKPTVIT</sequence>
<dbReference type="Proteomes" id="UP000825002">
    <property type="component" value="Unassembled WGS sequence"/>
</dbReference>
<dbReference type="InterPro" id="IPR036900">
    <property type="entry name" value="A-D-PHexomutase_C_sf"/>
</dbReference>
<feature type="domain" description="Alpha-D-phosphohexomutase alpha/beta/alpha" evidence="10">
    <location>
        <begin position="20"/>
        <end position="156"/>
    </location>
</feature>
<accession>A0ABQ7SCL3</accession>
<dbReference type="Pfam" id="PF02880">
    <property type="entry name" value="PGM_PMM_III"/>
    <property type="match status" value="1"/>
</dbReference>
<dbReference type="InterPro" id="IPR005841">
    <property type="entry name" value="Alpha-D-phosphohexomutase_SF"/>
</dbReference>
<evidence type="ECO:0000256" key="2">
    <source>
        <dbReference type="ARBA" id="ARBA00001946"/>
    </source>
</evidence>
<keyword evidence="8" id="KW-0413">Isomerase</keyword>
<dbReference type="InterPro" id="IPR016066">
    <property type="entry name" value="A-D-PHexomutase_CS"/>
</dbReference>
<keyword evidence="7 9" id="KW-0460">Magnesium</keyword>
<evidence type="ECO:0000259" key="10">
    <source>
        <dbReference type="Pfam" id="PF02878"/>
    </source>
</evidence>
<dbReference type="EC" id="5.4.2.2" evidence="4"/>
<protein>
    <recommendedName>
        <fullName evidence="4">phosphoglucomutase (alpha-D-glucose-1,6-bisphosphate-dependent)</fullName>
        <ecNumber evidence="4">5.4.2.2</ecNumber>
    </recommendedName>
</protein>
<dbReference type="PROSITE" id="PS00710">
    <property type="entry name" value="PGM_PMM"/>
    <property type="match status" value="1"/>
</dbReference>
<name>A0ABQ7SCL3_9ACAR</name>
<feature type="non-terminal residue" evidence="13">
    <location>
        <position position="1"/>
    </location>
</feature>
<dbReference type="InterPro" id="IPR005846">
    <property type="entry name" value="A-D-PHexomutase_a/b/a-III"/>
</dbReference>
<evidence type="ECO:0000256" key="5">
    <source>
        <dbReference type="ARBA" id="ARBA00022553"/>
    </source>
</evidence>
<keyword evidence="6 9" id="KW-0479">Metal-binding</keyword>
<dbReference type="Gene3D" id="3.30.310.50">
    <property type="entry name" value="Alpha-D-phosphohexomutase, C-terminal domain"/>
    <property type="match status" value="1"/>
</dbReference>
<comment type="similarity">
    <text evidence="3 9">Belongs to the phosphohexose mutase family.</text>
</comment>
<dbReference type="SUPFAM" id="SSF55957">
    <property type="entry name" value="Phosphoglucomutase, C-terminal domain"/>
    <property type="match status" value="1"/>
</dbReference>
<dbReference type="EMBL" id="JAIFTH010000026">
    <property type="protein sequence ID" value="KAG9511149.1"/>
    <property type="molecule type" value="Genomic_DNA"/>
</dbReference>
<gene>
    <name evidence="13" type="primary">PGM1</name>
    <name evidence="13" type="ORF">GZH46_00283</name>
</gene>